<organism evidence="1 2">
    <name type="scientific">Seminavis robusta</name>
    <dbReference type="NCBI Taxonomy" id="568900"/>
    <lineage>
        <taxon>Eukaryota</taxon>
        <taxon>Sar</taxon>
        <taxon>Stramenopiles</taxon>
        <taxon>Ochrophyta</taxon>
        <taxon>Bacillariophyta</taxon>
        <taxon>Bacillariophyceae</taxon>
        <taxon>Bacillariophycidae</taxon>
        <taxon>Naviculales</taxon>
        <taxon>Naviculaceae</taxon>
        <taxon>Seminavis</taxon>
    </lineage>
</organism>
<proteinExistence type="predicted"/>
<comment type="caution">
    <text evidence="1">The sequence shown here is derived from an EMBL/GenBank/DDBJ whole genome shotgun (WGS) entry which is preliminary data.</text>
</comment>
<reference evidence="1" key="1">
    <citation type="submission" date="2020-06" db="EMBL/GenBank/DDBJ databases">
        <authorList>
            <consortium name="Plant Systems Biology data submission"/>
        </authorList>
    </citation>
    <scope>NUCLEOTIDE SEQUENCE</scope>
    <source>
        <strain evidence="1">D6</strain>
    </source>
</reference>
<name>A0A9N8HVC1_9STRA</name>
<evidence type="ECO:0000313" key="1">
    <source>
        <dbReference type="EMBL" id="CAB9527231.1"/>
    </source>
</evidence>
<accession>A0A9N8HVC1</accession>
<dbReference type="EMBL" id="CAICTM010001958">
    <property type="protein sequence ID" value="CAB9527231.1"/>
    <property type="molecule type" value="Genomic_DNA"/>
</dbReference>
<gene>
    <name evidence="1" type="ORF">SEMRO_1960_G308060.1</name>
</gene>
<protein>
    <submittedName>
        <fullName evidence="1">Uncharacterized protein</fullName>
    </submittedName>
</protein>
<keyword evidence="2" id="KW-1185">Reference proteome</keyword>
<sequence length="261" mass="28581">MSSQIFNTDAVTLESLIRQNNRAIHMLRLSDYSRATKLLCSTVAGLQQLADETHHPDDDDDDDWMEDNGISFFYSLDLQQQQQPQGEEEQQQQVFRAPIRIACFDGLGLCGSVPLLNRVSFAVVYNLALAFHLGALAESDNGRRRQRLTKALNFYTVALRLAEAAPRSSITSGASSLGGFGSMEALAIVNNQAQIHQIFGASLKSDECHTVMLSHIMYTSIATGGQPFRDEESLGASAMQSCLEQFLANATQKSRCAAQAA</sequence>
<dbReference type="Proteomes" id="UP001153069">
    <property type="component" value="Unassembled WGS sequence"/>
</dbReference>
<dbReference type="AlphaFoldDB" id="A0A9N8HVC1"/>
<evidence type="ECO:0000313" key="2">
    <source>
        <dbReference type="Proteomes" id="UP001153069"/>
    </source>
</evidence>